<evidence type="ECO:0000313" key="6">
    <source>
        <dbReference type="EMBL" id="GCC20528.1"/>
    </source>
</evidence>
<organism evidence="6 7">
    <name type="scientific">Chiloscyllium punctatum</name>
    <name type="common">Brownbanded bambooshark</name>
    <name type="synonym">Hemiscyllium punctatum</name>
    <dbReference type="NCBI Taxonomy" id="137246"/>
    <lineage>
        <taxon>Eukaryota</taxon>
        <taxon>Metazoa</taxon>
        <taxon>Chordata</taxon>
        <taxon>Craniata</taxon>
        <taxon>Vertebrata</taxon>
        <taxon>Chondrichthyes</taxon>
        <taxon>Elasmobranchii</taxon>
        <taxon>Galeomorphii</taxon>
        <taxon>Galeoidea</taxon>
        <taxon>Orectolobiformes</taxon>
        <taxon>Hemiscylliidae</taxon>
        <taxon>Chiloscyllium</taxon>
    </lineage>
</organism>
<sequence>MIQPRNGQECVHQHWALQPSESPASSSIPPPKTTASAAPRRGCRAPPQCSGFQWSARCRPPGPLLAGGSVNQRFVPVVPSNRHGDERRRKSLRDNKGGAARSQSLEQKMEVKPKEEEEEEELFIKELQFKAWIDLGSGVEIEQEKVEESPTKVKIMISRVRREFGAPVSFSDRNDAEIKDSYVECTSYQDKNFSIKKLERDIGIQAVCILQENSTQTEWTYPQNACTQYTPSEFTQEEKDEMLKSEALTTFINSVALRFESALQQNEIMDVFYDDWRGLSDEDSTFGGKADCHLKEYQSFTDLQKSQGKRISHIEWHPIILGLVAVSVVDRITMEDRINLTNRLVRSHSYILFWNFTDPIHPQIMLKAPDDIYCFQFCPTDPNILAGGCKNGQVVLWDISNFASRLQGNLPAIKPEAVKSNLLPELDPAPHCEVPIAHYCAVSSIEHGHQSFVTDLCWVPDHFEITRLGVPCTNSEGMCVQLITCSPDCSILFWDIRKPKATVLTRQEKQKMEKELQNPEGVPNTFKHIDLYWKPMHKVLLPKISTAGDYSPMKISMKEKYSERVYDKAQANLAKTKGETSKYTAMDVPSSRDLTFVDDINTFMFIGTEDGEVTSVDWQVERDYDTGKMTSKCVTVQNKLPTQ</sequence>
<dbReference type="InterPro" id="IPR015943">
    <property type="entry name" value="WD40/YVTN_repeat-like_dom_sf"/>
</dbReference>
<feature type="region of interest" description="Disordered" evidence="5">
    <location>
        <begin position="1"/>
        <end position="116"/>
    </location>
</feature>
<dbReference type="STRING" id="137246.A0A401RQQ9"/>
<feature type="compositionally biased region" description="Basic and acidic residues" evidence="5">
    <location>
        <begin position="82"/>
        <end position="96"/>
    </location>
</feature>
<comment type="caution">
    <text evidence="6">The sequence shown here is derived from an EMBL/GenBank/DDBJ whole genome shotgun (WGS) entry which is preliminary data.</text>
</comment>
<dbReference type="SMART" id="SM00320">
    <property type="entry name" value="WD40"/>
    <property type="match status" value="2"/>
</dbReference>
<evidence type="ECO:0000256" key="1">
    <source>
        <dbReference type="ARBA" id="ARBA00004496"/>
    </source>
</evidence>
<dbReference type="AlphaFoldDB" id="A0A401RQQ9"/>
<dbReference type="GO" id="GO:0036159">
    <property type="term" value="P:inner dynein arm assembly"/>
    <property type="evidence" value="ECO:0007669"/>
    <property type="project" value="TreeGrafter"/>
</dbReference>
<reference evidence="6 7" key="1">
    <citation type="journal article" date="2018" name="Nat. Ecol. Evol.">
        <title>Shark genomes provide insights into elasmobranch evolution and the origin of vertebrates.</title>
        <authorList>
            <person name="Hara Y"/>
            <person name="Yamaguchi K"/>
            <person name="Onimaru K"/>
            <person name="Kadota M"/>
            <person name="Koyanagi M"/>
            <person name="Keeley SD"/>
            <person name="Tatsumi K"/>
            <person name="Tanaka K"/>
            <person name="Motone F"/>
            <person name="Kageyama Y"/>
            <person name="Nozu R"/>
            <person name="Adachi N"/>
            <person name="Nishimura O"/>
            <person name="Nakagawa R"/>
            <person name="Tanegashima C"/>
            <person name="Kiyatake I"/>
            <person name="Matsumoto R"/>
            <person name="Murakumo K"/>
            <person name="Nishida K"/>
            <person name="Terakita A"/>
            <person name="Kuratani S"/>
            <person name="Sato K"/>
            <person name="Hyodo S Kuraku.S."/>
        </authorList>
    </citation>
    <scope>NUCLEOTIDE SEQUENCE [LARGE SCALE GENOMIC DNA]</scope>
</reference>
<dbReference type="Gene3D" id="2.130.10.10">
    <property type="entry name" value="YVTN repeat-like/Quinoprotein amine dehydrogenase"/>
    <property type="match status" value="1"/>
</dbReference>
<keyword evidence="4" id="KW-0677">Repeat</keyword>
<dbReference type="PANTHER" id="PTHR12442">
    <property type="entry name" value="DYNEIN INTERMEDIATE CHAIN"/>
    <property type="match status" value="1"/>
</dbReference>
<dbReference type="InterPro" id="IPR001680">
    <property type="entry name" value="WD40_rpt"/>
</dbReference>
<evidence type="ECO:0000256" key="3">
    <source>
        <dbReference type="ARBA" id="ARBA00022574"/>
    </source>
</evidence>
<protein>
    <recommendedName>
        <fullName evidence="8">WD repeat-containing protein 63</fullName>
    </recommendedName>
</protein>
<dbReference type="OMA" id="HAHKKPV"/>
<feature type="non-terminal residue" evidence="6">
    <location>
        <position position="643"/>
    </location>
</feature>
<keyword evidence="3" id="KW-0853">WD repeat</keyword>
<comment type="subcellular location">
    <subcellularLocation>
        <location evidence="1">Cytoplasm</location>
    </subcellularLocation>
</comment>
<dbReference type="Proteomes" id="UP000287033">
    <property type="component" value="Unassembled WGS sequence"/>
</dbReference>
<dbReference type="GO" id="GO:0036156">
    <property type="term" value="C:inner dynein arm"/>
    <property type="evidence" value="ECO:0007669"/>
    <property type="project" value="TreeGrafter"/>
</dbReference>
<evidence type="ECO:0000256" key="2">
    <source>
        <dbReference type="ARBA" id="ARBA00022490"/>
    </source>
</evidence>
<keyword evidence="7" id="KW-1185">Reference proteome</keyword>
<name>A0A401RQQ9_CHIPU</name>
<evidence type="ECO:0000256" key="4">
    <source>
        <dbReference type="ARBA" id="ARBA00022737"/>
    </source>
</evidence>
<accession>A0A401RQQ9</accession>
<dbReference type="Pfam" id="PF00400">
    <property type="entry name" value="WD40"/>
    <property type="match status" value="2"/>
</dbReference>
<dbReference type="SUPFAM" id="SSF50978">
    <property type="entry name" value="WD40 repeat-like"/>
    <property type="match status" value="1"/>
</dbReference>
<proteinExistence type="predicted"/>
<dbReference type="GO" id="GO:0045504">
    <property type="term" value="F:dynein heavy chain binding"/>
    <property type="evidence" value="ECO:0007669"/>
    <property type="project" value="TreeGrafter"/>
</dbReference>
<evidence type="ECO:0008006" key="8">
    <source>
        <dbReference type="Google" id="ProtNLM"/>
    </source>
</evidence>
<keyword evidence="2" id="KW-0963">Cytoplasm</keyword>
<dbReference type="InterPro" id="IPR036322">
    <property type="entry name" value="WD40_repeat_dom_sf"/>
</dbReference>
<dbReference type="GO" id="GO:0045503">
    <property type="term" value="F:dynein light chain binding"/>
    <property type="evidence" value="ECO:0007669"/>
    <property type="project" value="TreeGrafter"/>
</dbReference>
<evidence type="ECO:0000256" key="5">
    <source>
        <dbReference type="SAM" id="MobiDB-lite"/>
    </source>
</evidence>
<dbReference type="GO" id="GO:0060294">
    <property type="term" value="P:cilium movement involved in cell motility"/>
    <property type="evidence" value="ECO:0007669"/>
    <property type="project" value="TreeGrafter"/>
</dbReference>
<dbReference type="InterPro" id="IPR050687">
    <property type="entry name" value="Dynein_IC"/>
</dbReference>
<dbReference type="EMBL" id="BEZZ01001827">
    <property type="protein sequence ID" value="GCC20528.1"/>
    <property type="molecule type" value="Genomic_DNA"/>
</dbReference>
<dbReference type="PANTHER" id="PTHR12442:SF5">
    <property type="entry name" value="DYNEIN AXONEMAL INTERMEDIATE CHAIN 3"/>
    <property type="match status" value="1"/>
</dbReference>
<gene>
    <name evidence="6" type="ORF">chiPu_0019090</name>
</gene>
<evidence type="ECO:0000313" key="7">
    <source>
        <dbReference type="Proteomes" id="UP000287033"/>
    </source>
</evidence>
<feature type="compositionally biased region" description="Low complexity" evidence="5">
    <location>
        <begin position="19"/>
        <end position="39"/>
    </location>
</feature>
<dbReference type="OrthoDB" id="6619788at2759"/>